<accession>A0A330LUA8</accession>
<keyword evidence="3" id="KW-1185">Reference proteome</keyword>
<reference evidence="3" key="1">
    <citation type="submission" date="2018-05" db="EMBL/GenBank/DDBJ databases">
        <authorList>
            <person name="Cea G.-C."/>
            <person name="William W."/>
        </authorList>
    </citation>
    <scope>NUCLEOTIDE SEQUENCE [LARGE SCALE GENOMIC DNA]</scope>
    <source>
        <strain evidence="3">DB21MT 5</strain>
    </source>
</reference>
<dbReference type="RefSeq" id="WP_112717617.1">
    <property type="nucleotide sequence ID" value="NZ_LS483250.1"/>
</dbReference>
<dbReference type="Pfam" id="PF19834">
    <property type="entry name" value="DUF6314"/>
    <property type="match status" value="1"/>
</dbReference>
<sequence>MQTLTNLWTLLNRLNRFSFKVNADNDSVTGWQGEGQGLIKRRAGTNDVKSDEPGSGAIIETIERGDYYVTADRKVSMHNQYLWEFEGDHIGLTHLRFGWDKPVFLFDIIENGQGELVTRQSHQCAADNYDASFVLHIDSLVMQWRIQGPKKREVLDYIYWV</sequence>
<evidence type="ECO:0000259" key="1">
    <source>
        <dbReference type="Pfam" id="PF19834"/>
    </source>
</evidence>
<dbReference type="InterPro" id="IPR045632">
    <property type="entry name" value="DUF6314"/>
</dbReference>
<dbReference type="OrthoDB" id="21379at2"/>
<dbReference type="EMBL" id="LS483250">
    <property type="protein sequence ID" value="SQD80343.1"/>
    <property type="molecule type" value="Genomic_DNA"/>
</dbReference>
<dbReference type="Proteomes" id="UP000250163">
    <property type="component" value="Chromosome MORIYA"/>
</dbReference>
<gene>
    <name evidence="2" type="ORF">MORIYA_3891</name>
</gene>
<proteinExistence type="predicted"/>
<evidence type="ECO:0000313" key="2">
    <source>
        <dbReference type="EMBL" id="SQD80343.1"/>
    </source>
</evidence>
<evidence type="ECO:0000313" key="3">
    <source>
        <dbReference type="Proteomes" id="UP000250163"/>
    </source>
</evidence>
<dbReference type="AlphaFoldDB" id="A0A330LUA8"/>
<name>A0A330LUA8_9GAMM</name>
<protein>
    <recommendedName>
        <fullName evidence="1">DUF6314 domain-containing protein</fullName>
    </recommendedName>
</protein>
<dbReference type="KEGG" id="mya:MORIYA_3891"/>
<organism evidence="2 3">
    <name type="scientific">Moritella yayanosii</name>
    <dbReference type="NCBI Taxonomy" id="69539"/>
    <lineage>
        <taxon>Bacteria</taxon>
        <taxon>Pseudomonadati</taxon>
        <taxon>Pseudomonadota</taxon>
        <taxon>Gammaproteobacteria</taxon>
        <taxon>Alteromonadales</taxon>
        <taxon>Moritellaceae</taxon>
        <taxon>Moritella</taxon>
    </lineage>
</organism>
<feature type="domain" description="DUF6314" evidence="1">
    <location>
        <begin position="53"/>
        <end position="156"/>
    </location>
</feature>